<name>A0A1U8Q7W2_NELNU</name>
<protein>
    <submittedName>
        <fullName evidence="3">Uncharacterized protein LOC104602313 isoform X1</fullName>
    </submittedName>
</protein>
<dbReference type="AlphaFoldDB" id="A0A1U8Q7W2"/>
<dbReference type="Proteomes" id="UP000189703">
    <property type="component" value="Unplaced"/>
</dbReference>
<dbReference type="OrthoDB" id="1713445at2759"/>
<accession>A0A1U8Q7W2</accession>
<evidence type="ECO:0000313" key="3">
    <source>
        <dbReference type="RefSeq" id="XP_019054170.1"/>
    </source>
</evidence>
<sequence length="410" mass="47604">MESFVQATKWRRIPQLEKKKVLMEEITSRGKKLLKIREDRRATIIMESEVVDWLKGFVDGLLFAERIQGWGNETKNNGKRFTVENRRNRNEGFILLTEFFGKGRKQLVCLPEGQAKQGWKMVAGALDDFDQKKWEFSNTEEQTMRKEQKSGEVSESQTGKANQQKQTKRITPITVRRNGDWFKRKVAKVKTEVKDWEEVLQILLETLQPKEKITLIPFEKNKAILDMAELQTVSRILETNLGQIAVENWSPSCNELNISQKTIVIKILGLPFNLWQEHIFHKIAVACGGVLEGFCMQNLQAAKIKVTCGRLERIPRSLDIFADDCWRKVWLVSEVEARLWNSLEVEEDDDVDCWRPCGESWVDRPKGQVDQAFMEIEKLGNRLKEIAWPFKGDFLKKMRMGSNGPKEILC</sequence>
<dbReference type="InParanoid" id="A0A1U8Q7W2"/>
<feature type="compositionally biased region" description="Polar residues" evidence="1">
    <location>
        <begin position="153"/>
        <end position="165"/>
    </location>
</feature>
<feature type="compositionally biased region" description="Basic and acidic residues" evidence="1">
    <location>
        <begin position="142"/>
        <end position="152"/>
    </location>
</feature>
<dbReference type="GeneID" id="104602313"/>
<feature type="region of interest" description="Disordered" evidence="1">
    <location>
        <begin position="139"/>
        <end position="169"/>
    </location>
</feature>
<evidence type="ECO:0000256" key="1">
    <source>
        <dbReference type="SAM" id="MobiDB-lite"/>
    </source>
</evidence>
<dbReference type="PANTHER" id="PTHR34427">
    <property type="entry name" value="DUF4283 DOMAIN PROTEIN"/>
    <property type="match status" value="1"/>
</dbReference>
<proteinExistence type="predicted"/>
<organism evidence="2 3">
    <name type="scientific">Nelumbo nucifera</name>
    <name type="common">Sacred lotus</name>
    <dbReference type="NCBI Taxonomy" id="4432"/>
    <lineage>
        <taxon>Eukaryota</taxon>
        <taxon>Viridiplantae</taxon>
        <taxon>Streptophyta</taxon>
        <taxon>Embryophyta</taxon>
        <taxon>Tracheophyta</taxon>
        <taxon>Spermatophyta</taxon>
        <taxon>Magnoliopsida</taxon>
        <taxon>Proteales</taxon>
        <taxon>Nelumbonaceae</taxon>
        <taxon>Nelumbo</taxon>
    </lineage>
</organism>
<dbReference type="RefSeq" id="XP_019054170.1">
    <property type="nucleotide sequence ID" value="XM_019198625.1"/>
</dbReference>
<gene>
    <name evidence="3" type="primary">LOC104602313</name>
</gene>
<reference evidence="3" key="1">
    <citation type="submission" date="2025-08" db="UniProtKB">
        <authorList>
            <consortium name="RefSeq"/>
        </authorList>
    </citation>
    <scope>IDENTIFICATION</scope>
</reference>
<keyword evidence="2" id="KW-1185">Reference proteome</keyword>
<dbReference type="PANTHER" id="PTHR34427:SF5">
    <property type="entry name" value="DUF4283 DOMAIN-CONTAINING PROTEIN"/>
    <property type="match status" value="1"/>
</dbReference>
<evidence type="ECO:0000313" key="2">
    <source>
        <dbReference type="Proteomes" id="UP000189703"/>
    </source>
</evidence>